<dbReference type="PANTHER" id="PTHR30461">
    <property type="entry name" value="DNA-INVERTASE FROM LAMBDOID PROPHAGE"/>
    <property type="match status" value="1"/>
</dbReference>
<dbReference type="PROSITE" id="PS51736">
    <property type="entry name" value="RECOMBINASES_3"/>
    <property type="match status" value="1"/>
</dbReference>
<evidence type="ECO:0000313" key="3">
    <source>
        <dbReference type="EMBL" id="CAB4912244.1"/>
    </source>
</evidence>
<dbReference type="Pfam" id="PF13408">
    <property type="entry name" value="Zn_ribbon_recom"/>
    <property type="match status" value="1"/>
</dbReference>
<dbReference type="PROSITE" id="PS51737">
    <property type="entry name" value="RECOMBINASE_DNA_BIND"/>
    <property type="match status" value="1"/>
</dbReference>
<reference evidence="3" key="1">
    <citation type="submission" date="2020-05" db="EMBL/GenBank/DDBJ databases">
        <authorList>
            <person name="Chiriac C."/>
            <person name="Salcher M."/>
            <person name="Ghai R."/>
            <person name="Kavagutti S V."/>
        </authorList>
    </citation>
    <scope>NUCLEOTIDE SEQUENCE</scope>
</reference>
<gene>
    <name evidence="3" type="ORF">UFOPK3564_01326</name>
</gene>
<dbReference type="Pfam" id="PF07508">
    <property type="entry name" value="Recombinase"/>
    <property type="match status" value="1"/>
</dbReference>
<accession>A0A6J7GYE1</accession>
<organism evidence="3">
    <name type="scientific">freshwater metagenome</name>
    <dbReference type="NCBI Taxonomy" id="449393"/>
    <lineage>
        <taxon>unclassified sequences</taxon>
        <taxon>metagenomes</taxon>
        <taxon>ecological metagenomes</taxon>
    </lineage>
</organism>
<evidence type="ECO:0000259" key="1">
    <source>
        <dbReference type="PROSITE" id="PS51736"/>
    </source>
</evidence>
<dbReference type="InterPro" id="IPR036162">
    <property type="entry name" value="Resolvase-like_N_sf"/>
</dbReference>
<dbReference type="InterPro" id="IPR038109">
    <property type="entry name" value="DNA_bind_recomb_sf"/>
</dbReference>
<dbReference type="InterPro" id="IPR050639">
    <property type="entry name" value="SSR_resolvase"/>
</dbReference>
<dbReference type="Gene3D" id="3.40.50.1390">
    <property type="entry name" value="Resolvase, N-terminal catalytic domain"/>
    <property type="match status" value="1"/>
</dbReference>
<dbReference type="InterPro" id="IPR006119">
    <property type="entry name" value="Resolv_N"/>
</dbReference>
<dbReference type="PANTHER" id="PTHR30461:SF23">
    <property type="entry name" value="DNA RECOMBINASE-RELATED"/>
    <property type="match status" value="1"/>
</dbReference>
<feature type="domain" description="Recombinase" evidence="2">
    <location>
        <begin position="167"/>
        <end position="270"/>
    </location>
</feature>
<dbReference type="InterPro" id="IPR025827">
    <property type="entry name" value="Zn_ribbon_recom_dom"/>
</dbReference>
<dbReference type="CDD" id="cd00338">
    <property type="entry name" value="Ser_Recombinase"/>
    <property type="match status" value="1"/>
</dbReference>
<evidence type="ECO:0000259" key="2">
    <source>
        <dbReference type="PROSITE" id="PS51737"/>
    </source>
</evidence>
<dbReference type="GO" id="GO:0000150">
    <property type="term" value="F:DNA strand exchange activity"/>
    <property type="evidence" value="ECO:0007669"/>
    <property type="project" value="InterPro"/>
</dbReference>
<dbReference type="Pfam" id="PF00239">
    <property type="entry name" value="Resolvase"/>
    <property type="match status" value="1"/>
</dbReference>
<proteinExistence type="predicted"/>
<dbReference type="SUPFAM" id="SSF53041">
    <property type="entry name" value="Resolvase-like"/>
    <property type="match status" value="1"/>
</dbReference>
<dbReference type="GO" id="GO:0003677">
    <property type="term" value="F:DNA binding"/>
    <property type="evidence" value="ECO:0007669"/>
    <property type="project" value="InterPro"/>
</dbReference>
<dbReference type="EMBL" id="CAFBMK010000062">
    <property type="protein sequence ID" value="CAB4912244.1"/>
    <property type="molecule type" value="Genomic_DNA"/>
</dbReference>
<dbReference type="Gene3D" id="3.90.1750.20">
    <property type="entry name" value="Putative Large Serine Recombinase, Chain B, Domain 2"/>
    <property type="match status" value="1"/>
</dbReference>
<name>A0A6J7GYE1_9ZZZZ</name>
<feature type="domain" description="Resolvase/invertase-type recombinase catalytic" evidence="1">
    <location>
        <begin position="10"/>
        <end position="157"/>
    </location>
</feature>
<dbReference type="AlphaFoldDB" id="A0A6J7GYE1"/>
<dbReference type="InterPro" id="IPR011109">
    <property type="entry name" value="DNA_bind_recombinase_dom"/>
</dbReference>
<protein>
    <submittedName>
        <fullName evidence="3">Unannotated protein</fullName>
    </submittedName>
</protein>
<dbReference type="SMART" id="SM00857">
    <property type="entry name" value="Resolvase"/>
    <property type="match status" value="1"/>
</dbReference>
<sequence length="483" mass="53250">MQRAPAGLLRAGIYVRLSLDASGEGHGVARQEVECRAYVERRGWAVAHVYADNDTGAFTGKRRPGYEAMLHDLRQGAIGAVVIWHVDRLTRRPLELETFIDLCEQHGVELGTVQGEIDLATPGGRLFARQLGAFARYEQEHKAERLRASNRQQALSGRLRRGGGVRAFGYETDGMTIREDEARVLRDCAQRIIDGESLRSVVRSLNERKVLTSAGNAWSGNALKRMLSNPRLIAKRTYNGEVVADGEWPPILTPEVQEKVVARLWNAERTAAADRTGYAPRRYLLGGGLLVCGLCGTTLKSQPTRRRDGTISRGYTCRSDQHVGACGRIRIAADLLEEEVAARVLARLASPSVRKRLQAAGSVAPSGDDGSSLAEHLQSLDSKLAALGRDYGDGLIDRSAFLAAQTRLQQRQADARAQLQQLARLQQLPAADPAALAQWWADATIERRRDLVSAVLDHIVVGPATKRGPRRTLDDDRLTWLWR</sequence>